<dbReference type="InterPro" id="IPR003115">
    <property type="entry name" value="ParB_N"/>
</dbReference>
<dbReference type="AlphaFoldDB" id="A0A369L6U0"/>
<dbReference type="PANTHER" id="PTHR33375">
    <property type="entry name" value="CHROMOSOME-PARTITIONING PROTEIN PARB-RELATED"/>
    <property type="match status" value="1"/>
</dbReference>
<gene>
    <name evidence="2" type="ORF">C1880_07045</name>
</gene>
<dbReference type="STRING" id="1034345.GCA_000236865_01859"/>
<organism evidence="2 3">
    <name type="scientific">Senegalimassilia anaerobia</name>
    <dbReference type="NCBI Taxonomy" id="1473216"/>
    <lineage>
        <taxon>Bacteria</taxon>
        <taxon>Bacillati</taxon>
        <taxon>Actinomycetota</taxon>
        <taxon>Coriobacteriia</taxon>
        <taxon>Coriobacteriales</taxon>
        <taxon>Coriobacteriaceae</taxon>
        <taxon>Senegalimassilia</taxon>
    </lineage>
</organism>
<reference evidence="2 3" key="1">
    <citation type="journal article" date="2018" name="Elife">
        <title>Discovery and characterization of a prevalent human gut bacterial enzyme sufficient for the inactivation of a family of plant toxins.</title>
        <authorList>
            <person name="Koppel N."/>
            <person name="Bisanz J.E."/>
            <person name="Pandelia M.E."/>
            <person name="Turnbaugh P.J."/>
            <person name="Balskus E.P."/>
        </authorList>
    </citation>
    <scope>NUCLEOTIDE SEQUENCE [LARGE SCALE GENOMIC DNA]</scope>
    <source>
        <strain evidence="3">anaerobia AP69FAA</strain>
    </source>
</reference>
<dbReference type="OrthoDB" id="9802051at2"/>
<dbReference type="GO" id="GO:0005694">
    <property type="term" value="C:chromosome"/>
    <property type="evidence" value="ECO:0007669"/>
    <property type="project" value="TreeGrafter"/>
</dbReference>
<dbReference type="InterPro" id="IPR036086">
    <property type="entry name" value="ParB/Sulfiredoxin_sf"/>
</dbReference>
<dbReference type="Gene3D" id="3.90.1530.10">
    <property type="entry name" value="Conserved hypothetical protein from pyrococcus furiosus pfu- 392566-001, ParB domain"/>
    <property type="match status" value="1"/>
</dbReference>
<dbReference type="SMART" id="SM00470">
    <property type="entry name" value="ParB"/>
    <property type="match status" value="1"/>
</dbReference>
<dbReference type="RefSeq" id="WP_114620859.1">
    <property type="nucleotide sequence ID" value="NZ_PPTP01000006.1"/>
</dbReference>
<evidence type="ECO:0000313" key="3">
    <source>
        <dbReference type="Proteomes" id="UP000253792"/>
    </source>
</evidence>
<protein>
    <recommendedName>
        <fullName evidence="1">ParB-like N-terminal domain-containing protein</fullName>
    </recommendedName>
</protein>
<name>A0A369L6U0_9ACTN</name>
<accession>A0A369L6U0</accession>
<dbReference type="Pfam" id="PF02195">
    <property type="entry name" value="ParB_N"/>
    <property type="match status" value="1"/>
</dbReference>
<dbReference type="GO" id="GO:0045881">
    <property type="term" value="P:positive regulation of sporulation resulting in formation of a cellular spore"/>
    <property type="evidence" value="ECO:0007669"/>
    <property type="project" value="TreeGrafter"/>
</dbReference>
<dbReference type="PANTHER" id="PTHR33375:SF1">
    <property type="entry name" value="CHROMOSOME-PARTITIONING PROTEIN PARB-RELATED"/>
    <property type="match status" value="1"/>
</dbReference>
<comment type="caution">
    <text evidence="2">The sequence shown here is derived from an EMBL/GenBank/DDBJ whole genome shotgun (WGS) entry which is preliminary data.</text>
</comment>
<sequence>MPRNKLQAALKNNGGAIANVTPRYEKLTDEQMRLAAFEARDNQEGAITDKMANSNRRNTLLAEMGFDWFDIDNLKPNPNNSYTITDEDVNNLAGLIWNSKEVEPLILRETEDGIQIIDGERRWRACKLLADKYGDAWRMVPGRCHKLGAVSDEQANFIMHSSNIGQRNIKPSERAQGFRVLADKLVEWRKDDPSLKGVNTKTYLAEHFGVSERTAQVLLNIARNLSKEGNDLLDAGSITQSQAEALSKLSSVQQESVINAMHKEELTADEISTLIEAAKASKQEQPIKALVAATQTKAHEKVVRDPKAPKDVNGYLKTARNALRHAENAEGEADFKLLGEIKALVRSIEKSLD</sequence>
<dbReference type="SUPFAM" id="SSF109709">
    <property type="entry name" value="KorB DNA-binding domain-like"/>
    <property type="match status" value="1"/>
</dbReference>
<dbReference type="EMBL" id="PPTP01000006">
    <property type="protein sequence ID" value="RDB54984.1"/>
    <property type="molecule type" value="Genomic_DNA"/>
</dbReference>
<dbReference type="GO" id="GO:0007059">
    <property type="term" value="P:chromosome segregation"/>
    <property type="evidence" value="ECO:0007669"/>
    <property type="project" value="TreeGrafter"/>
</dbReference>
<dbReference type="SUPFAM" id="SSF110849">
    <property type="entry name" value="ParB/Sulfiredoxin"/>
    <property type="match status" value="1"/>
</dbReference>
<feature type="domain" description="ParB-like N-terminal" evidence="1">
    <location>
        <begin position="67"/>
        <end position="164"/>
    </location>
</feature>
<proteinExistence type="predicted"/>
<evidence type="ECO:0000313" key="2">
    <source>
        <dbReference type="EMBL" id="RDB54984.1"/>
    </source>
</evidence>
<keyword evidence="3" id="KW-1185">Reference proteome</keyword>
<evidence type="ECO:0000259" key="1">
    <source>
        <dbReference type="SMART" id="SM00470"/>
    </source>
</evidence>
<dbReference type="Gene3D" id="1.10.10.2830">
    <property type="match status" value="1"/>
</dbReference>
<dbReference type="Proteomes" id="UP000253792">
    <property type="component" value="Unassembled WGS sequence"/>
</dbReference>
<dbReference type="InterPro" id="IPR050336">
    <property type="entry name" value="Chromosome_partition/occlusion"/>
</dbReference>